<accession>A0A1S8YQD3</accession>
<dbReference type="EMBL" id="MRUL01000002">
    <property type="protein sequence ID" value="OON41075.1"/>
    <property type="molecule type" value="Genomic_DNA"/>
</dbReference>
<dbReference type="GO" id="GO:0016020">
    <property type="term" value="C:membrane"/>
    <property type="evidence" value="ECO:0007669"/>
    <property type="project" value="InterPro"/>
</dbReference>
<organism evidence="2 3">
    <name type="scientific">Izhakiella australiensis</name>
    <dbReference type="NCBI Taxonomy" id="1926881"/>
    <lineage>
        <taxon>Bacteria</taxon>
        <taxon>Pseudomonadati</taxon>
        <taxon>Pseudomonadota</taxon>
        <taxon>Gammaproteobacteria</taxon>
        <taxon>Enterobacterales</taxon>
        <taxon>Erwiniaceae</taxon>
        <taxon>Izhakiella</taxon>
    </lineage>
</organism>
<dbReference type="AlphaFoldDB" id="A0A1S8YQD3"/>
<dbReference type="Pfam" id="PF09480">
    <property type="entry name" value="PrgH"/>
    <property type="match status" value="1"/>
</dbReference>
<feature type="transmembrane region" description="Helical" evidence="1">
    <location>
        <begin position="167"/>
        <end position="189"/>
    </location>
</feature>
<evidence type="ECO:0000313" key="3">
    <source>
        <dbReference type="Proteomes" id="UP000190667"/>
    </source>
</evidence>
<reference evidence="2 3" key="1">
    <citation type="submission" date="2016-12" db="EMBL/GenBank/DDBJ databases">
        <title>Izhakiella australiana sp. nov. of genus Izhakiella isolated from Australian desert.</title>
        <authorList>
            <person name="Ji M."/>
        </authorList>
    </citation>
    <scope>NUCLEOTIDE SEQUENCE [LARGE SCALE GENOMIC DNA]</scope>
    <source>
        <strain evidence="2 3">D4N98</strain>
    </source>
</reference>
<evidence type="ECO:0008006" key="4">
    <source>
        <dbReference type="Google" id="ProtNLM"/>
    </source>
</evidence>
<sequence length="418" mass="46985">MYGVDLTLPAAEWLYIWFADADKLAQQSETGTFTDASFHAENSIFVPAPHNMEERFILRFSSPQQQQDSQIADEVAADNGMIERDSGDFITAQRLSAAVAADDKHAVKETIAIALNQPISIGCMTLAVKNIVDSWSDSVVNYQPESGSSPPQPKAQPARIVTVRRQWLIPCLAGLAILALAVALGIYFISHHDRTASLQEVLREVSPAIVKTSDNRYYVVVDSLQKKSWVYNALRKKQLLNDNVAIVDADQVVEEIKSVLRQKGIPFFDVQLSERAELTLVISSERWPATKNNDQTLSDILQREISWLPRTIFKRVSDKELTSVAEGNIKSSGLISQRDSANNYVNYIVRGDIDDNHLLAFQRQVNEFYHQYGDEYVKFIIVLNEDPLRDKSLKVGRDGYILIPGNHWLYSDITASNN</sequence>
<dbReference type="Proteomes" id="UP000190667">
    <property type="component" value="Unassembled WGS sequence"/>
</dbReference>
<dbReference type="InterPro" id="IPR019029">
    <property type="entry name" value="T3SS_PrgH/EprH-like"/>
</dbReference>
<evidence type="ECO:0000256" key="1">
    <source>
        <dbReference type="SAM" id="Phobius"/>
    </source>
</evidence>
<gene>
    <name evidence="2" type="ORF">BTJ39_03650</name>
</gene>
<name>A0A1S8YQD3_9GAMM</name>
<dbReference type="Gene3D" id="3.30.70.1770">
    <property type="match status" value="1"/>
</dbReference>
<keyword evidence="1" id="KW-1133">Transmembrane helix</keyword>
<evidence type="ECO:0000313" key="2">
    <source>
        <dbReference type="EMBL" id="OON41075.1"/>
    </source>
</evidence>
<keyword evidence="1" id="KW-0812">Transmembrane</keyword>
<comment type="caution">
    <text evidence="2">The sequence shown here is derived from an EMBL/GenBank/DDBJ whole genome shotgun (WGS) entry which is preliminary data.</text>
</comment>
<protein>
    <recommendedName>
        <fullName evidence="4">Type III secretion system protein PrgH</fullName>
    </recommendedName>
</protein>
<proteinExistence type="predicted"/>
<dbReference type="STRING" id="1926881.BTJ39_03650"/>
<keyword evidence="3" id="KW-1185">Reference proteome</keyword>
<keyword evidence="1" id="KW-0472">Membrane</keyword>